<keyword evidence="3" id="KW-0813">Transport</keyword>
<gene>
    <name evidence="6" type="ORF">FXN63_06630</name>
</gene>
<feature type="signal peptide" evidence="5">
    <location>
        <begin position="1"/>
        <end position="27"/>
    </location>
</feature>
<dbReference type="Pfam" id="PF03480">
    <property type="entry name" value="DctP"/>
    <property type="match status" value="1"/>
</dbReference>
<evidence type="ECO:0000313" key="6">
    <source>
        <dbReference type="EMBL" id="QEI05551.1"/>
    </source>
</evidence>
<dbReference type="PANTHER" id="PTHR33376">
    <property type="match status" value="1"/>
</dbReference>
<evidence type="ECO:0000313" key="7">
    <source>
        <dbReference type="Proteomes" id="UP000325161"/>
    </source>
</evidence>
<organism evidence="6 7">
    <name type="scientific">Pigmentiphaga aceris</name>
    <dbReference type="NCBI Taxonomy" id="1940612"/>
    <lineage>
        <taxon>Bacteria</taxon>
        <taxon>Pseudomonadati</taxon>
        <taxon>Pseudomonadota</taxon>
        <taxon>Betaproteobacteria</taxon>
        <taxon>Burkholderiales</taxon>
        <taxon>Alcaligenaceae</taxon>
        <taxon>Pigmentiphaga</taxon>
    </lineage>
</organism>
<dbReference type="OrthoDB" id="9794826at2"/>
<dbReference type="InterPro" id="IPR004682">
    <property type="entry name" value="TRAP_DctP"/>
</dbReference>
<dbReference type="NCBIfam" id="TIGR00787">
    <property type="entry name" value="dctP"/>
    <property type="match status" value="1"/>
</dbReference>
<dbReference type="NCBIfam" id="NF037995">
    <property type="entry name" value="TRAP_S1"/>
    <property type="match status" value="1"/>
</dbReference>
<proteinExistence type="inferred from homology"/>
<sequence length="335" mass="37235">MSVTRRTVLRALAAAPALYLAPRFAHAAEFTYKYAHNLPITHPLHIRAQEAVDRIKKESNGRLEINIFPSNQLGGDTDMLSQVRSGGIELFTPSALVIATVVPVAAINAVGFAFANYDQVWKAMDGSLGAHVREAIGKANLYAFSKMWDNGYRQITTSNRPVQTAKDLEGTKIRVPVSPLSVSMFKGLGAAPASLQFSEVYSALQTKIVDAQENPLPIIQQAKLFEVQKFASLTNHIWDGYWFIANGRAFKRLPEDLQKLWESAFNDAGERQRDDLRKMNQSIQTDLESKGLKFNTAAPDSFQAKLREAGFYAEWKKKFGDQAWGLLENTVGKLA</sequence>
<keyword evidence="4 5" id="KW-0732">Signal</keyword>
<dbReference type="AlphaFoldDB" id="A0A5C0AY82"/>
<evidence type="ECO:0000256" key="5">
    <source>
        <dbReference type="SAM" id="SignalP"/>
    </source>
</evidence>
<comment type="subcellular location">
    <subcellularLocation>
        <location evidence="1">Cell envelope</location>
    </subcellularLocation>
</comment>
<name>A0A5C0AY82_9BURK</name>
<accession>A0A5C0AY82</accession>
<feature type="chain" id="PRO_5023041987" evidence="5">
    <location>
        <begin position="28"/>
        <end position="335"/>
    </location>
</feature>
<dbReference type="RefSeq" id="WP_148813878.1">
    <property type="nucleotide sequence ID" value="NZ_CP043046.1"/>
</dbReference>
<dbReference type="EMBL" id="CP043046">
    <property type="protein sequence ID" value="QEI05551.1"/>
    <property type="molecule type" value="Genomic_DNA"/>
</dbReference>
<dbReference type="GO" id="GO:0030288">
    <property type="term" value="C:outer membrane-bounded periplasmic space"/>
    <property type="evidence" value="ECO:0007669"/>
    <property type="project" value="InterPro"/>
</dbReference>
<reference evidence="6 7" key="1">
    <citation type="submission" date="2019-08" db="EMBL/GenBank/DDBJ databases">
        <title>Amphibian skin-associated Pigmentiphaga: genome sequence and occurrence across geography and hosts.</title>
        <authorList>
            <person name="Bletz M.C."/>
            <person name="Bunk B."/>
            <person name="Sproeer C."/>
            <person name="Biwer P."/>
            <person name="Reiter S."/>
            <person name="Rabemananjara F.C.E."/>
            <person name="Schulz S."/>
            <person name="Overmann J."/>
            <person name="Vences M."/>
        </authorList>
    </citation>
    <scope>NUCLEOTIDE SEQUENCE [LARGE SCALE GENOMIC DNA]</scope>
    <source>
        <strain evidence="6 7">Mada1488</strain>
    </source>
</reference>
<dbReference type="Gene3D" id="3.40.190.170">
    <property type="entry name" value="Bacterial extracellular solute-binding protein, family 7"/>
    <property type="match status" value="1"/>
</dbReference>
<dbReference type="PANTHER" id="PTHR33376:SF4">
    <property type="entry name" value="SIALIC ACID-BINDING PERIPLASMIC PROTEIN SIAP"/>
    <property type="match status" value="1"/>
</dbReference>
<dbReference type="InterPro" id="IPR038404">
    <property type="entry name" value="TRAP_DctP_sf"/>
</dbReference>
<dbReference type="Proteomes" id="UP000325161">
    <property type="component" value="Chromosome"/>
</dbReference>
<dbReference type="InterPro" id="IPR018389">
    <property type="entry name" value="DctP_fam"/>
</dbReference>
<dbReference type="KEGG" id="pacr:FXN63_06630"/>
<dbReference type="PIRSF" id="PIRSF006470">
    <property type="entry name" value="DctB"/>
    <property type="match status" value="1"/>
</dbReference>
<keyword evidence="7" id="KW-1185">Reference proteome</keyword>
<evidence type="ECO:0000256" key="1">
    <source>
        <dbReference type="ARBA" id="ARBA00004196"/>
    </source>
</evidence>
<evidence type="ECO:0000256" key="2">
    <source>
        <dbReference type="ARBA" id="ARBA00009023"/>
    </source>
</evidence>
<dbReference type="CDD" id="cd13603">
    <property type="entry name" value="PBP2_TRAP_Siap_TeaA_like"/>
    <property type="match status" value="1"/>
</dbReference>
<evidence type="ECO:0000256" key="3">
    <source>
        <dbReference type="ARBA" id="ARBA00022448"/>
    </source>
</evidence>
<evidence type="ECO:0000256" key="4">
    <source>
        <dbReference type="ARBA" id="ARBA00022729"/>
    </source>
</evidence>
<comment type="similarity">
    <text evidence="2">Belongs to the bacterial solute-binding protein 7 family.</text>
</comment>
<dbReference type="InterPro" id="IPR006311">
    <property type="entry name" value="TAT_signal"/>
</dbReference>
<dbReference type="PROSITE" id="PS51318">
    <property type="entry name" value="TAT"/>
    <property type="match status" value="1"/>
</dbReference>
<dbReference type="GO" id="GO:0055085">
    <property type="term" value="P:transmembrane transport"/>
    <property type="evidence" value="ECO:0007669"/>
    <property type="project" value="InterPro"/>
</dbReference>
<protein>
    <submittedName>
        <fullName evidence="6">TRAP transporter substrate-binding protein</fullName>
    </submittedName>
</protein>